<dbReference type="AlphaFoldDB" id="X1QUI6"/>
<comment type="caution">
    <text evidence="1">The sequence shown here is derived from an EMBL/GenBank/DDBJ whole genome shotgun (WGS) entry which is preliminary data.</text>
</comment>
<name>X1QUI6_9ZZZZ</name>
<proteinExistence type="predicted"/>
<gene>
    <name evidence="1" type="ORF">S06H3_60621</name>
</gene>
<reference evidence="1" key="1">
    <citation type="journal article" date="2014" name="Front. Microbiol.">
        <title>High frequency of phylogenetically diverse reductive dehalogenase-homologous genes in deep subseafloor sedimentary metagenomes.</title>
        <authorList>
            <person name="Kawai M."/>
            <person name="Futagami T."/>
            <person name="Toyoda A."/>
            <person name="Takaki Y."/>
            <person name="Nishi S."/>
            <person name="Hori S."/>
            <person name="Arai W."/>
            <person name="Tsubouchi T."/>
            <person name="Morono Y."/>
            <person name="Uchiyama I."/>
            <person name="Ito T."/>
            <person name="Fujiyama A."/>
            <person name="Inagaki F."/>
            <person name="Takami H."/>
        </authorList>
    </citation>
    <scope>NUCLEOTIDE SEQUENCE</scope>
    <source>
        <strain evidence="1">Expedition CK06-06</strain>
    </source>
</reference>
<accession>X1QUI6</accession>
<dbReference type="EMBL" id="BARV01039577">
    <property type="protein sequence ID" value="GAI46939.1"/>
    <property type="molecule type" value="Genomic_DNA"/>
</dbReference>
<sequence>ALSELKKELVERLAELPEEDILSGVCAANLCFLG</sequence>
<protein>
    <submittedName>
        <fullName evidence="1">Uncharacterized protein</fullName>
    </submittedName>
</protein>
<feature type="non-terminal residue" evidence="1">
    <location>
        <position position="1"/>
    </location>
</feature>
<organism evidence="1">
    <name type="scientific">marine sediment metagenome</name>
    <dbReference type="NCBI Taxonomy" id="412755"/>
    <lineage>
        <taxon>unclassified sequences</taxon>
        <taxon>metagenomes</taxon>
        <taxon>ecological metagenomes</taxon>
    </lineage>
</organism>
<evidence type="ECO:0000313" key="1">
    <source>
        <dbReference type="EMBL" id="GAI46939.1"/>
    </source>
</evidence>